<gene>
    <name evidence="2" type="ORF">HHL28_06515</name>
</gene>
<proteinExistence type="predicted"/>
<protein>
    <submittedName>
        <fullName evidence="2">Uncharacterized protein</fullName>
    </submittedName>
</protein>
<reference evidence="2" key="1">
    <citation type="submission" date="2020-04" db="EMBL/GenBank/DDBJ databases">
        <title>A desert anoxygenic phototrophic bacterium fixes CO2 using RubisCO under aerobic conditions.</title>
        <authorList>
            <person name="Tang K."/>
        </authorList>
    </citation>
    <scope>NUCLEOTIDE SEQUENCE [LARGE SCALE GENOMIC DNA]</scope>
    <source>
        <strain evidence="2">MIMtkB3</strain>
    </source>
</reference>
<evidence type="ECO:0000313" key="2">
    <source>
        <dbReference type="EMBL" id="QJE72787.1"/>
    </source>
</evidence>
<dbReference type="KEGG" id="acru:HHL28_06515"/>
<dbReference type="AlphaFoldDB" id="A0A858R5W3"/>
<keyword evidence="1" id="KW-0812">Transmembrane</keyword>
<evidence type="ECO:0000313" key="3">
    <source>
        <dbReference type="Proteomes" id="UP000501891"/>
    </source>
</evidence>
<dbReference type="Proteomes" id="UP000501891">
    <property type="component" value="Chromosome"/>
</dbReference>
<evidence type="ECO:0000256" key="1">
    <source>
        <dbReference type="SAM" id="Phobius"/>
    </source>
</evidence>
<sequence length="254" mass="28599">MGKRRWPKAVFFAGAGFLAGVSLLPLLLYFNSIFLNRECIPLAVTVNNGQPNASALMMKLDSLGNYGPGRTLLTQALIAARDSKKFTHIVLVRLNLESIPEESFAIVIDFSQTNKSCSKQLEEFLVSYMPINGLVQAMLDAGLMAREFDCPIISKMYGSVPDFTYINVETNLTQMEASAYREIYVYKDGQKENLRSIVYPIYLSNKFHRLFRFIFKNYSISPLSCGYDDRALENITESEAKFLLGLIDAVEPPL</sequence>
<keyword evidence="1" id="KW-0472">Membrane</keyword>
<name>A0A858R5W3_9PROT</name>
<accession>A0A858R5W3</accession>
<organism evidence="2 3">
    <name type="scientific">Aerophototrophica crusticola</name>
    <dbReference type="NCBI Taxonomy" id="1709002"/>
    <lineage>
        <taxon>Bacteria</taxon>
        <taxon>Pseudomonadati</taxon>
        <taxon>Pseudomonadota</taxon>
        <taxon>Alphaproteobacteria</taxon>
        <taxon>Rhodospirillales</taxon>
        <taxon>Rhodospirillaceae</taxon>
        <taxon>Aerophototrophica</taxon>
    </lineage>
</organism>
<feature type="transmembrane region" description="Helical" evidence="1">
    <location>
        <begin position="9"/>
        <end position="30"/>
    </location>
</feature>
<keyword evidence="1" id="KW-1133">Transmembrane helix</keyword>
<keyword evidence="3" id="KW-1185">Reference proteome</keyword>
<dbReference type="EMBL" id="CP051775">
    <property type="protein sequence ID" value="QJE72787.1"/>
    <property type="molecule type" value="Genomic_DNA"/>
</dbReference>